<reference evidence="1 2" key="1">
    <citation type="submission" date="2019-01" db="EMBL/GenBank/DDBJ databases">
        <title>Draft genome sequences of three monokaryotic isolates of the white-rot basidiomycete fungus Dichomitus squalens.</title>
        <authorList>
            <consortium name="DOE Joint Genome Institute"/>
            <person name="Lopez S.C."/>
            <person name="Andreopoulos B."/>
            <person name="Pangilinan J."/>
            <person name="Lipzen A."/>
            <person name="Riley R."/>
            <person name="Ahrendt S."/>
            <person name="Ng V."/>
            <person name="Barry K."/>
            <person name="Daum C."/>
            <person name="Grigoriev I.V."/>
            <person name="Hilden K.S."/>
            <person name="Makela M.R."/>
            <person name="de Vries R.P."/>
        </authorList>
    </citation>
    <scope>NUCLEOTIDE SEQUENCE [LARGE SCALE GENOMIC DNA]</scope>
    <source>
        <strain evidence="1 2">CBS 464.89</strain>
    </source>
</reference>
<evidence type="ECO:0000313" key="1">
    <source>
        <dbReference type="EMBL" id="TBU59517.1"/>
    </source>
</evidence>
<dbReference type="Proteomes" id="UP000292082">
    <property type="component" value="Unassembled WGS sequence"/>
</dbReference>
<sequence length="126" mass="13541">MATPPAPAPSPATAPTSCPVPALLSLGRQRPAEVPPTLRWPPTSILSYLGPYILIQASIYLSSRRPREPSALRCLVPTRTCHISVPPPPTAHLTHSARLSLVTGSVPTYWLSGPAAYMFRPPVLCR</sequence>
<protein>
    <submittedName>
        <fullName evidence="1">Uncharacterized protein</fullName>
    </submittedName>
</protein>
<dbReference type="AlphaFoldDB" id="A0A4Q9PXQ1"/>
<name>A0A4Q9PXQ1_9APHY</name>
<keyword evidence="2" id="KW-1185">Reference proteome</keyword>
<proteinExistence type="predicted"/>
<accession>A0A4Q9PXQ1</accession>
<evidence type="ECO:0000313" key="2">
    <source>
        <dbReference type="Proteomes" id="UP000292082"/>
    </source>
</evidence>
<gene>
    <name evidence="1" type="ORF">BD310DRAFT_924853</name>
</gene>
<dbReference type="EMBL" id="ML145113">
    <property type="protein sequence ID" value="TBU59517.1"/>
    <property type="molecule type" value="Genomic_DNA"/>
</dbReference>
<organism evidence="1 2">
    <name type="scientific">Dichomitus squalens</name>
    <dbReference type="NCBI Taxonomy" id="114155"/>
    <lineage>
        <taxon>Eukaryota</taxon>
        <taxon>Fungi</taxon>
        <taxon>Dikarya</taxon>
        <taxon>Basidiomycota</taxon>
        <taxon>Agaricomycotina</taxon>
        <taxon>Agaricomycetes</taxon>
        <taxon>Polyporales</taxon>
        <taxon>Polyporaceae</taxon>
        <taxon>Dichomitus</taxon>
    </lineage>
</organism>